<sequence>MDEQNEFEQDFGDEFTERAYFSKSDQSEDILETAYAVDSVQDITTLKFSENFAEEIGKYHFSTLQFAFDFYLKISTSQIFGLLASQAGGYEFVSYGPRDMRQIPSDAARVLKKLEDMRLKDPQLYFKACHDSREFGLEDKPWVINMYEEKHMWATAYIRGKFFAGFRTTSRCEGLLSVVARYVGSRYDLTRFVEYFQRCVAHLRFKEFNVDYESTRGVPVMQTCIELLERYAAELYTHEIFLLFRPFLSRAGSMRVLNIYNNDDCIKYIVCKHGRPDFIALMEFSKQLAAVAAKVPERYEETRDLILGLYSSYKAADKCTNQPQSGVAKNSNLYVHQSGVGSGQPSRKKRQHCSVCQMEGHKKTTCPWQKDIDNNVIEDEANASDDGDVYPEPTAELDSDN</sequence>
<keyword evidence="1" id="KW-0862">Zinc</keyword>
<name>A0A445BN53_ARAHY</name>
<keyword evidence="1" id="KW-0479">Metal-binding</keyword>
<comment type="subcellular location">
    <subcellularLocation>
        <location evidence="1">Nucleus</location>
    </subcellularLocation>
</comment>
<comment type="similarity">
    <text evidence="1">Belongs to the FHY3/FAR1 family.</text>
</comment>
<dbReference type="Proteomes" id="UP000289738">
    <property type="component" value="Chromosome A09"/>
</dbReference>
<dbReference type="InterPro" id="IPR031052">
    <property type="entry name" value="FHY3/FAR1"/>
</dbReference>
<feature type="region of interest" description="Disordered" evidence="2">
    <location>
        <begin position="375"/>
        <end position="401"/>
    </location>
</feature>
<dbReference type="PANTHER" id="PTHR31669:SF292">
    <property type="entry name" value="OS02G0262500 PROTEIN"/>
    <property type="match status" value="1"/>
</dbReference>
<keyword evidence="1" id="KW-0539">Nucleus</keyword>
<reference evidence="3 4" key="1">
    <citation type="submission" date="2019-01" db="EMBL/GenBank/DDBJ databases">
        <title>Sequencing of cultivated peanut Arachis hypogaea provides insights into genome evolution and oil improvement.</title>
        <authorList>
            <person name="Chen X."/>
        </authorList>
    </citation>
    <scope>NUCLEOTIDE SEQUENCE [LARGE SCALE GENOMIC DNA]</scope>
    <source>
        <strain evidence="4">cv. Fuhuasheng</strain>
        <tissue evidence="3">Leaves</tissue>
    </source>
</reference>
<feature type="compositionally biased region" description="Acidic residues" evidence="2">
    <location>
        <begin position="376"/>
        <end position="401"/>
    </location>
</feature>
<comment type="function">
    <text evidence="1">Putative transcription activator involved in regulating light control of development.</text>
</comment>
<proteinExistence type="inferred from homology"/>
<evidence type="ECO:0000313" key="3">
    <source>
        <dbReference type="EMBL" id="RYR40108.1"/>
    </source>
</evidence>
<keyword evidence="1" id="KW-0863">Zinc-finger</keyword>
<evidence type="ECO:0000313" key="4">
    <source>
        <dbReference type="Proteomes" id="UP000289738"/>
    </source>
</evidence>
<dbReference type="EMBL" id="SDMP01000009">
    <property type="protein sequence ID" value="RYR40108.1"/>
    <property type="molecule type" value="Genomic_DNA"/>
</dbReference>
<dbReference type="GO" id="GO:0006355">
    <property type="term" value="P:regulation of DNA-templated transcription"/>
    <property type="evidence" value="ECO:0007669"/>
    <property type="project" value="UniProtKB-UniRule"/>
</dbReference>
<accession>A0A445BN53</accession>
<gene>
    <name evidence="3" type="ORF">Ahy_A09g045785</name>
</gene>
<dbReference type="GO" id="GO:0008270">
    <property type="term" value="F:zinc ion binding"/>
    <property type="evidence" value="ECO:0007669"/>
    <property type="project" value="UniProtKB-UniRule"/>
</dbReference>
<dbReference type="GO" id="GO:0005634">
    <property type="term" value="C:nucleus"/>
    <property type="evidence" value="ECO:0007669"/>
    <property type="project" value="UniProtKB-SubCell"/>
</dbReference>
<organism evidence="3 4">
    <name type="scientific">Arachis hypogaea</name>
    <name type="common">Peanut</name>
    <dbReference type="NCBI Taxonomy" id="3818"/>
    <lineage>
        <taxon>Eukaryota</taxon>
        <taxon>Viridiplantae</taxon>
        <taxon>Streptophyta</taxon>
        <taxon>Embryophyta</taxon>
        <taxon>Tracheophyta</taxon>
        <taxon>Spermatophyta</taxon>
        <taxon>Magnoliopsida</taxon>
        <taxon>eudicotyledons</taxon>
        <taxon>Gunneridae</taxon>
        <taxon>Pentapetalae</taxon>
        <taxon>rosids</taxon>
        <taxon>fabids</taxon>
        <taxon>Fabales</taxon>
        <taxon>Fabaceae</taxon>
        <taxon>Papilionoideae</taxon>
        <taxon>50 kb inversion clade</taxon>
        <taxon>dalbergioids sensu lato</taxon>
        <taxon>Dalbergieae</taxon>
        <taxon>Pterocarpus clade</taxon>
        <taxon>Arachis</taxon>
    </lineage>
</organism>
<keyword evidence="4" id="KW-1185">Reference proteome</keyword>
<dbReference type="PANTHER" id="PTHR31669">
    <property type="entry name" value="PROTEIN FAR1-RELATED SEQUENCE 10-RELATED"/>
    <property type="match status" value="1"/>
</dbReference>
<protein>
    <recommendedName>
        <fullName evidence="1">Protein FAR1-RELATED SEQUENCE</fullName>
    </recommendedName>
</protein>
<evidence type="ECO:0000256" key="2">
    <source>
        <dbReference type="SAM" id="MobiDB-lite"/>
    </source>
</evidence>
<evidence type="ECO:0000256" key="1">
    <source>
        <dbReference type="RuleBase" id="RU367018"/>
    </source>
</evidence>
<dbReference type="AlphaFoldDB" id="A0A445BN53"/>
<comment type="caution">
    <text evidence="3">The sequence shown here is derived from an EMBL/GenBank/DDBJ whole genome shotgun (WGS) entry which is preliminary data.</text>
</comment>